<gene>
    <name evidence="1" type="ORF">V6N11_026069</name>
</gene>
<reference evidence="1 2" key="1">
    <citation type="journal article" date="2024" name="G3 (Bethesda)">
        <title>Genome assembly of Hibiscus sabdariffa L. provides insights into metabolisms of medicinal natural products.</title>
        <authorList>
            <person name="Kim T."/>
        </authorList>
    </citation>
    <scope>NUCLEOTIDE SEQUENCE [LARGE SCALE GENOMIC DNA]</scope>
    <source>
        <strain evidence="1">TK-2024</strain>
        <tissue evidence="1">Old leaves</tissue>
    </source>
</reference>
<organism evidence="1 2">
    <name type="scientific">Hibiscus sabdariffa</name>
    <name type="common">roselle</name>
    <dbReference type="NCBI Taxonomy" id="183260"/>
    <lineage>
        <taxon>Eukaryota</taxon>
        <taxon>Viridiplantae</taxon>
        <taxon>Streptophyta</taxon>
        <taxon>Embryophyta</taxon>
        <taxon>Tracheophyta</taxon>
        <taxon>Spermatophyta</taxon>
        <taxon>Magnoliopsida</taxon>
        <taxon>eudicotyledons</taxon>
        <taxon>Gunneridae</taxon>
        <taxon>Pentapetalae</taxon>
        <taxon>rosids</taxon>
        <taxon>malvids</taxon>
        <taxon>Malvales</taxon>
        <taxon>Malvaceae</taxon>
        <taxon>Malvoideae</taxon>
        <taxon>Hibiscus</taxon>
    </lineage>
</organism>
<accession>A0ABR2SUL2</accession>
<keyword evidence="2" id="KW-1185">Reference proteome</keyword>
<evidence type="ECO:0000313" key="2">
    <source>
        <dbReference type="Proteomes" id="UP001396334"/>
    </source>
</evidence>
<sequence length="125" mass="14245">MGGLLKGLRDNEGRILLQFSKEIGTDPPLLIELYAVKYGTYKFHRSNWKDKYRVIIVKLLLNGREYSGDFITEKGMTIRYIPQVCNIESDELAKTELILVGAGVLYFSLGNVYCSCTRRTLVIMS</sequence>
<dbReference type="EMBL" id="JBBPBN010000011">
    <property type="protein sequence ID" value="KAK9028936.1"/>
    <property type="molecule type" value="Genomic_DNA"/>
</dbReference>
<proteinExistence type="predicted"/>
<name>A0ABR2SUL2_9ROSI</name>
<dbReference type="Proteomes" id="UP001396334">
    <property type="component" value="Unassembled WGS sequence"/>
</dbReference>
<comment type="caution">
    <text evidence="1">The sequence shown here is derived from an EMBL/GenBank/DDBJ whole genome shotgun (WGS) entry which is preliminary data.</text>
</comment>
<protein>
    <submittedName>
        <fullName evidence="1">Uncharacterized protein</fullName>
    </submittedName>
</protein>
<evidence type="ECO:0000313" key="1">
    <source>
        <dbReference type="EMBL" id="KAK9028936.1"/>
    </source>
</evidence>